<reference evidence="1 2" key="1">
    <citation type="submission" date="2017-11" db="EMBL/GenBank/DDBJ databases">
        <authorList>
            <person name="Han C.G."/>
        </authorList>
    </citation>
    <scope>NUCLEOTIDE SEQUENCE [LARGE SCALE GENOMIC DNA]</scope>
    <source>
        <strain evidence="1 2">A2</strain>
    </source>
</reference>
<dbReference type="EMBL" id="PIET01000043">
    <property type="protein sequence ID" value="PLM68208.1"/>
    <property type="molecule type" value="Genomic_DNA"/>
</dbReference>
<organism evidence="1 2">
    <name type="scientific">Klebsiella michiganensis</name>
    <dbReference type="NCBI Taxonomy" id="1134687"/>
    <lineage>
        <taxon>Bacteria</taxon>
        <taxon>Pseudomonadati</taxon>
        <taxon>Pseudomonadota</taxon>
        <taxon>Gammaproteobacteria</taxon>
        <taxon>Enterobacterales</taxon>
        <taxon>Enterobacteriaceae</taxon>
        <taxon>Klebsiella/Raoultella group</taxon>
        <taxon>Klebsiella</taxon>
    </lineage>
</organism>
<proteinExistence type="predicted"/>
<reference evidence="1 2" key="2">
    <citation type="submission" date="2018-01" db="EMBL/GenBank/DDBJ databases">
        <title>Genomic study of Klebsiella pneumoniae.</title>
        <authorList>
            <person name="Yang Y."/>
            <person name="Bicalho R."/>
        </authorList>
    </citation>
    <scope>NUCLEOTIDE SEQUENCE [LARGE SCALE GENOMIC DNA]</scope>
    <source>
        <strain evidence="1 2">A2</strain>
    </source>
</reference>
<gene>
    <name evidence="1" type="ORF">CWM85_03840</name>
</gene>
<dbReference type="AlphaFoldDB" id="A0A2J4ZYY1"/>
<protein>
    <submittedName>
        <fullName evidence="1">Uncharacterized protein</fullName>
    </submittedName>
</protein>
<evidence type="ECO:0000313" key="2">
    <source>
        <dbReference type="Proteomes" id="UP000234661"/>
    </source>
</evidence>
<accession>A0A2J4ZYY1</accession>
<evidence type="ECO:0000313" key="1">
    <source>
        <dbReference type="EMBL" id="PLM68208.1"/>
    </source>
</evidence>
<sequence>MCLARKVKMPLTITATAIRTYRPLASDEHHGRQNLVICLFQAHRPDKNQRHAVHINTVMFRAIKQPLNIRQRI</sequence>
<dbReference type="Proteomes" id="UP000234661">
    <property type="component" value="Unassembled WGS sequence"/>
</dbReference>
<comment type="caution">
    <text evidence="1">The sequence shown here is derived from an EMBL/GenBank/DDBJ whole genome shotgun (WGS) entry which is preliminary data.</text>
</comment>
<name>A0A2J4ZYY1_9ENTR</name>